<dbReference type="VEuPathDB" id="FungiDB:PC110_g4955"/>
<dbReference type="EMBL" id="JAENGZ010000050">
    <property type="protein sequence ID" value="KAG6971538.1"/>
    <property type="molecule type" value="Genomic_DNA"/>
</dbReference>
<evidence type="ECO:0000313" key="3">
    <source>
        <dbReference type="Proteomes" id="UP000688947"/>
    </source>
</evidence>
<dbReference type="AlphaFoldDB" id="A0A8T1UYI9"/>
<evidence type="ECO:0000313" key="2">
    <source>
        <dbReference type="EMBL" id="KAG6971538.1"/>
    </source>
</evidence>
<proteinExistence type="predicted"/>
<accession>A0A8T1UYI9</accession>
<feature type="region of interest" description="Disordered" evidence="1">
    <location>
        <begin position="341"/>
        <end position="360"/>
    </location>
</feature>
<comment type="caution">
    <text evidence="2">The sequence shown here is derived from an EMBL/GenBank/DDBJ whole genome shotgun (WGS) entry which is preliminary data.</text>
</comment>
<evidence type="ECO:0000256" key="1">
    <source>
        <dbReference type="SAM" id="MobiDB-lite"/>
    </source>
</evidence>
<dbReference type="VEuPathDB" id="FungiDB:PC110_g4954"/>
<protein>
    <recommendedName>
        <fullName evidence="4">START-like domain</fullName>
    </recommendedName>
</protein>
<organism evidence="2 3">
    <name type="scientific">Phytophthora cactorum</name>
    <dbReference type="NCBI Taxonomy" id="29920"/>
    <lineage>
        <taxon>Eukaryota</taxon>
        <taxon>Sar</taxon>
        <taxon>Stramenopiles</taxon>
        <taxon>Oomycota</taxon>
        <taxon>Peronosporomycetes</taxon>
        <taxon>Peronosporales</taxon>
        <taxon>Peronosporaceae</taxon>
        <taxon>Phytophthora</taxon>
    </lineage>
</organism>
<feature type="region of interest" description="Disordered" evidence="1">
    <location>
        <begin position="439"/>
        <end position="462"/>
    </location>
</feature>
<evidence type="ECO:0008006" key="4">
    <source>
        <dbReference type="Google" id="ProtNLM"/>
    </source>
</evidence>
<sequence length="770" mass="85574">MKGRFTANPFEDLALTPRDANNLLDIVNTIVHTGFERYENFWTVEKAKVNTDKWKLIKSKENSHVFLEQQPQRQYDDPIADLPSLLCIGASAGTLDDVMLGVVNPTLESMRVKASYVNDLSAAAVLSNVMMPSNEDPFGSVVVKWMELDIPFQSTGLVKNRDYVYVEATGVTETFDGERVGFHVLHSVNFPQTSSLPNRVRANMSICGFFRQVRPNLVSVYVTGILNPVGNERVRRLVVSNMANAFLSTLKYAHCGQMKKLAWALDSAYSKLKVVGTPDPERICRKISFVGPDLRLAQRKVNFCAVCLNGTLKKDAGQAARKQIRSDIRASMASRKMSVYSDLSTVTSDEPPTEEPPRFSNQEELIQSQLIAMVKGRFTINPFKELVLTPGDISNLHEISSAILDSNLSRYEEFLNVDKSRVDPNHWKLVKSRDNTKVYQEKTAGTSRNAVPLPQASGSSSDLPSLLCVGVTVGDMEDMMFGVVNPTLEIMRIKASYVEDLSGAAVIANVVEPTLENPFNSMVVKWMEMDIPLQSVGLVRNRDYIYVEVTGFVHLENGEKVGYHILHSVNFPETHDLPNRVRANLSICGFFRQVRPNASEIFVTGLMDPGGDMIRMLVVPTMANAFLATLKYAHCGQMKKLQYMLEKRYAEAKELGTPNREHVCVTCGVQITNRRLGDFGKTDASCKLCFGYVCHNCKIQRKLSFVTPDLLLAQRKVTFCAVCLNDAVRAPAAEAARAQIVTSVGGMMKKHSHYHGSEASTISEYASSCG</sequence>
<dbReference type="PANTHER" id="PTHR13510:SF44">
    <property type="entry name" value="RABENOSYN-5"/>
    <property type="match status" value="1"/>
</dbReference>
<dbReference type="InterPro" id="IPR052727">
    <property type="entry name" value="Rab4/Rab5_effector"/>
</dbReference>
<name>A0A8T1UYI9_9STRA</name>
<dbReference type="Proteomes" id="UP000688947">
    <property type="component" value="Unassembled WGS sequence"/>
</dbReference>
<feature type="compositionally biased region" description="Polar residues" evidence="1">
    <location>
        <begin position="341"/>
        <end position="350"/>
    </location>
</feature>
<gene>
    <name evidence="2" type="ORF">JG687_00001971</name>
</gene>
<reference evidence="2" key="1">
    <citation type="submission" date="2021-01" db="EMBL/GenBank/DDBJ databases">
        <title>Phytophthora aleatoria, a newly-described species from Pinus radiata is distinct from Phytophthora cactorum isolates based on comparative genomics.</title>
        <authorList>
            <person name="Mcdougal R."/>
            <person name="Panda P."/>
            <person name="Williams N."/>
            <person name="Studholme D.J."/>
        </authorList>
    </citation>
    <scope>NUCLEOTIDE SEQUENCE</scope>
    <source>
        <strain evidence="2">NZFS 3830</strain>
    </source>
</reference>
<dbReference type="PANTHER" id="PTHR13510">
    <property type="entry name" value="FYVE-FINGER-CONTAINING RAB5 EFFECTOR PROTEIN RABENOSYN-5-RELATED"/>
    <property type="match status" value="1"/>
</dbReference>
<dbReference type="OrthoDB" id="60618at2759"/>